<dbReference type="KEGG" id="gme:Gmet_1241"/>
<dbReference type="Proteomes" id="UP000007073">
    <property type="component" value="Chromosome"/>
</dbReference>
<dbReference type="AlphaFoldDB" id="Q39W97"/>
<dbReference type="RefSeq" id="WP_004512128.1">
    <property type="nucleotide sequence ID" value="NC_007517.1"/>
</dbReference>
<keyword evidence="2" id="KW-0479">Metal-binding</keyword>
<dbReference type="SUPFAM" id="SSF54862">
    <property type="entry name" value="4Fe-4S ferredoxins"/>
    <property type="match status" value="1"/>
</dbReference>
<organism evidence="6 7">
    <name type="scientific">Geobacter metallireducens (strain ATCC 53774 / DSM 7210 / GS-15)</name>
    <dbReference type="NCBI Taxonomy" id="269799"/>
    <lineage>
        <taxon>Bacteria</taxon>
        <taxon>Pseudomonadati</taxon>
        <taxon>Thermodesulfobacteriota</taxon>
        <taxon>Desulfuromonadia</taxon>
        <taxon>Geobacterales</taxon>
        <taxon>Geobacteraceae</taxon>
        <taxon>Geobacter</taxon>
    </lineage>
</organism>
<gene>
    <name evidence="6" type="primary">frx-1</name>
    <name evidence="6" type="ordered locus">Gmet_1241</name>
</gene>
<sequence length="96" mass="9831">MKGFSYLTNVASLELNREACIGCGMCVAVCPHGVFALQGNKAEMQDFDACMECGACAVNCPVGAIEVDSGVGCASGMINEWLASIGARKTRGGGCC</sequence>
<evidence type="ECO:0000259" key="5">
    <source>
        <dbReference type="PROSITE" id="PS51379"/>
    </source>
</evidence>
<keyword evidence="4" id="KW-0411">Iron-sulfur</keyword>
<proteinExistence type="predicted"/>
<dbReference type="eggNOG" id="COG1148">
    <property type="taxonomic scope" value="Bacteria"/>
</dbReference>
<dbReference type="PROSITE" id="PS00198">
    <property type="entry name" value="4FE4S_FER_1"/>
    <property type="match status" value="1"/>
</dbReference>
<dbReference type="HOGENOM" id="CLU_158022_0_0_7"/>
<evidence type="ECO:0000313" key="7">
    <source>
        <dbReference type="Proteomes" id="UP000007073"/>
    </source>
</evidence>
<evidence type="ECO:0000256" key="4">
    <source>
        <dbReference type="ARBA" id="ARBA00023014"/>
    </source>
</evidence>
<dbReference type="EMBL" id="CP000148">
    <property type="protein sequence ID" value="ABB31477.1"/>
    <property type="molecule type" value="Genomic_DNA"/>
</dbReference>
<dbReference type="PANTHER" id="PTHR43687">
    <property type="entry name" value="ADENYLYLSULFATE REDUCTASE, BETA SUBUNIT"/>
    <property type="match status" value="1"/>
</dbReference>
<dbReference type="InterPro" id="IPR017900">
    <property type="entry name" value="4Fe4S_Fe_S_CS"/>
</dbReference>
<reference evidence="6 7" key="1">
    <citation type="submission" date="2005-10" db="EMBL/GenBank/DDBJ databases">
        <title>Complete sequence of Geobacter metallireducens GS-15.</title>
        <authorList>
            <consortium name="US DOE Joint Genome Institute"/>
            <person name="Copeland A."/>
            <person name="Lucas S."/>
            <person name="Lapidus A."/>
            <person name="Barry K."/>
            <person name="Detter J.C."/>
            <person name="Glavina T."/>
            <person name="Hammon N."/>
            <person name="Israni S."/>
            <person name="Pitluck S."/>
            <person name="Di Bartolo G."/>
            <person name="Chain P."/>
            <person name="Schmutz J."/>
            <person name="Larimer F."/>
            <person name="Land M."/>
            <person name="Kyrpides N."/>
            <person name="Ivanova N."/>
            <person name="Richardson P."/>
        </authorList>
    </citation>
    <scope>NUCLEOTIDE SEQUENCE [LARGE SCALE GENOMIC DNA]</scope>
    <source>
        <strain evidence="7">ATCC 53774 / DSM 7210 / GS-15</strain>
    </source>
</reference>
<keyword evidence="7" id="KW-1185">Reference proteome</keyword>
<dbReference type="PROSITE" id="PS51379">
    <property type="entry name" value="4FE4S_FER_2"/>
    <property type="match status" value="2"/>
</dbReference>
<feature type="domain" description="4Fe-4S ferredoxin-type" evidence="5">
    <location>
        <begin position="11"/>
        <end position="40"/>
    </location>
</feature>
<accession>Q39W97</accession>
<keyword evidence="3" id="KW-0408">Iron</keyword>
<evidence type="ECO:0000256" key="2">
    <source>
        <dbReference type="ARBA" id="ARBA00022723"/>
    </source>
</evidence>
<dbReference type="NCBIfam" id="NF040864">
    <property type="entry name" value="HgcB_ferredoxin"/>
    <property type="match status" value="1"/>
</dbReference>
<dbReference type="PANTHER" id="PTHR43687:SF4">
    <property type="entry name" value="BLR5484 PROTEIN"/>
    <property type="match status" value="1"/>
</dbReference>
<dbReference type="InterPro" id="IPR017896">
    <property type="entry name" value="4Fe4S_Fe-S-bd"/>
</dbReference>
<reference evidence="6 7" key="2">
    <citation type="journal article" date="2009" name="BMC Microbiol.">
        <title>The genome sequence of Geobacter metallireducens: features of metabolism, physiology and regulation common and dissimilar to Geobacter sulfurreducens.</title>
        <authorList>
            <person name="Aklujkar M."/>
            <person name="Krushkal J."/>
            <person name="DiBartolo G."/>
            <person name="Lapidus A."/>
            <person name="Land M.L."/>
            <person name="Lovley D.R."/>
        </authorList>
    </citation>
    <scope>NUCLEOTIDE SEQUENCE [LARGE SCALE GENOMIC DNA]</scope>
    <source>
        <strain evidence="7">ATCC 53774 / DSM 7210 / GS-15</strain>
    </source>
</reference>
<evidence type="ECO:0000256" key="1">
    <source>
        <dbReference type="ARBA" id="ARBA00022485"/>
    </source>
</evidence>
<dbReference type="Gene3D" id="3.30.70.20">
    <property type="match status" value="2"/>
</dbReference>
<evidence type="ECO:0000256" key="3">
    <source>
        <dbReference type="ARBA" id="ARBA00023004"/>
    </source>
</evidence>
<evidence type="ECO:0000313" key="6">
    <source>
        <dbReference type="EMBL" id="ABB31477.1"/>
    </source>
</evidence>
<dbReference type="GO" id="GO:0051539">
    <property type="term" value="F:4 iron, 4 sulfur cluster binding"/>
    <property type="evidence" value="ECO:0007669"/>
    <property type="project" value="UniProtKB-KW"/>
</dbReference>
<dbReference type="GO" id="GO:0046872">
    <property type="term" value="F:metal ion binding"/>
    <property type="evidence" value="ECO:0007669"/>
    <property type="project" value="UniProtKB-KW"/>
</dbReference>
<dbReference type="InterPro" id="IPR050572">
    <property type="entry name" value="Fe-S_Ferredoxin"/>
</dbReference>
<feature type="domain" description="4Fe-4S ferredoxin-type" evidence="5">
    <location>
        <begin position="41"/>
        <end position="70"/>
    </location>
</feature>
<dbReference type="STRING" id="269799.Gmet_1241"/>
<keyword evidence="1" id="KW-0004">4Fe-4S</keyword>
<protein>
    <submittedName>
        <fullName evidence="6">Ferredoxin</fullName>
    </submittedName>
</protein>
<dbReference type="Pfam" id="PF12838">
    <property type="entry name" value="Fer4_7"/>
    <property type="match status" value="1"/>
</dbReference>
<name>Q39W97_GEOMG</name>